<dbReference type="Proteomes" id="UP000034732">
    <property type="component" value="Unassembled WGS sequence"/>
</dbReference>
<organism evidence="1 2">
    <name type="scientific">candidate division WWE3 bacterium GW2011_GWA1_46_21</name>
    <dbReference type="NCBI Taxonomy" id="1619107"/>
    <lineage>
        <taxon>Bacteria</taxon>
        <taxon>Katanobacteria</taxon>
    </lineage>
</organism>
<comment type="caution">
    <text evidence="1">The sequence shown here is derived from an EMBL/GenBank/DDBJ whole genome shotgun (WGS) entry which is preliminary data.</text>
</comment>
<dbReference type="AlphaFoldDB" id="A0A0G1PAX3"/>
<gene>
    <name evidence="1" type="ORF">UX44_C0030G0001</name>
</gene>
<reference evidence="1 2" key="1">
    <citation type="journal article" date="2015" name="Nature">
        <title>rRNA introns, odd ribosomes, and small enigmatic genomes across a large radiation of phyla.</title>
        <authorList>
            <person name="Brown C.T."/>
            <person name="Hug L.A."/>
            <person name="Thomas B.C."/>
            <person name="Sharon I."/>
            <person name="Castelle C.J."/>
            <person name="Singh A."/>
            <person name="Wilkins M.J."/>
            <person name="Williams K.H."/>
            <person name="Banfield J.F."/>
        </authorList>
    </citation>
    <scope>NUCLEOTIDE SEQUENCE [LARGE SCALE GENOMIC DNA]</scope>
</reference>
<proteinExistence type="predicted"/>
<dbReference type="EMBL" id="LCMF01000030">
    <property type="protein sequence ID" value="KKU29822.1"/>
    <property type="molecule type" value="Genomic_DNA"/>
</dbReference>
<sequence>YMDVERTQNLDGFYYIGIKRPYSFQTDWKMPQVKNKEEVHQIDNEYGESVVKIYRVSR</sequence>
<accession>A0A0G1PAX3</accession>
<feature type="non-terminal residue" evidence="1">
    <location>
        <position position="1"/>
    </location>
</feature>
<evidence type="ECO:0000313" key="2">
    <source>
        <dbReference type="Proteomes" id="UP000034732"/>
    </source>
</evidence>
<protein>
    <submittedName>
        <fullName evidence="1">Uncharacterized protein</fullName>
    </submittedName>
</protein>
<evidence type="ECO:0000313" key="1">
    <source>
        <dbReference type="EMBL" id="KKU29822.1"/>
    </source>
</evidence>
<name>A0A0G1PAX3_UNCKA</name>